<evidence type="ECO:0000313" key="12">
    <source>
        <dbReference type="Proteomes" id="UP000467637"/>
    </source>
</evidence>
<dbReference type="InterPro" id="IPR051552">
    <property type="entry name" value="HptR"/>
</dbReference>
<evidence type="ECO:0000259" key="10">
    <source>
        <dbReference type="PROSITE" id="PS50110"/>
    </source>
</evidence>
<dbReference type="Pfam" id="PF17853">
    <property type="entry name" value="GGDEF_2"/>
    <property type="match status" value="1"/>
</dbReference>
<dbReference type="RefSeq" id="WP_157318824.1">
    <property type="nucleotide sequence ID" value="NZ_WSEM01000008.1"/>
</dbReference>
<dbReference type="PROSITE" id="PS01124">
    <property type="entry name" value="HTH_ARAC_FAMILY_2"/>
    <property type="match status" value="1"/>
</dbReference>
<feature type="domain" description="Response regulatory" evidence="10">
    <location>
        <begin position="3"/>
        <end position="120"/>
    </location>
</feature>
<feature type="domain" description="HTH araC/xylS-type" evidence="9">
    <location>
        <begin position="421"/>
        <end position="518"/>
    </location>
</feature>
<keyword evidence="2" id="KW-0963">Cytoplasm</keyword>
<dbReference type="Gene3D" id="3.40.50.2300">
    <property type="match status" value="1"/>
</dbReference>
<dbReference type="InterPro" id="IPR001789">
    <property type="entry name" value="Sig_transdc_resp-reg_receiver"/>
</dbReference>
<reference evidence="11 12" key="1">
    <citation type="submission" date="2019-12" db="EMBL/GenBank/DDBJ databases">
        <authorList>
            <person name="Huq M.A."/>
        </authorList>
    </citation>
    <scope>NUCLEOTIDE SEQUENCE [LARGE SCALE GENOMIC DNA]</scope>
    <source>
        <strain evidence="11 12">MAH-34</strain>
    </source>
</reference>
<dbReference type="Gene3D" id="1.10.10.60">
    <property type="entry name" value="Homeodomain-like"/>
    <property type="match status" value="2"/>
</dbReference>
<dbReference type="InterPro" id="IPR011006">
    <property type="entry name" value="CheY-like_superfamily"/>
</dbReference>
<dbReference type="SUPFAM" id="SSF46689">
    <property type="entry name" value="Homeodomain-like"/>
    <property type="match status" value="2"/>
</dbReference>
<keyword evidence="4" id="KW-0902">Two-component regulatory system</keyword>
<keyword evidence="6" id="KW-0238">DNA-binding</keyword>
<sequence length="521" mass="59235">MFRVIIVEDEYIVRFGIRSMIDWEKLGLIVMGEASNGQEALELMSKEMPDILITDIKMPLMDGIALISEVRKINPHMKILILSNIEDFGYAKEAIRNGVSEYLIKSDMMPRDFEQALLKVKEAIEITSPTGAIHEEPAVEPLWKEKLLQELVEGAQRDISSLQSNFRNSGSAPFYLLHIGKDATNVGVAEEQSALRKVLDSELQARELAYEVFPDRQGEMNVLLLAGMPHRQGQKAAREAAEACLTQLDASHGLCFTIGISGEFQELTELHTAYEQARAAVKFKMFVGSGKVIAYGTDYVPGMIPAGEPIKISTNHIHSMVYAFQTKELQTYLEELFEQLDARKDYDIVQIISLELLIMLTTLWSDVSSDQMSIMQLKKQYFDELSKLETLGQSKTWFMGAYQELLQHMIQIYNSDRNSIIKATQYIQQYYQQEISLQSISNLVHLSKNYFANLFKKEMGESFLEYLTRIRIEKAKSLLTGELKTADIGHLVGIADPKYFSKVFKKNVGVSPSEYRTRTKR</sequence>
<dbReference type="InterPro" id="IPR018060">
    <property type="entry name" value="HTH_AraC"/>
</dbReference>
<dbReference type="Pfam" id="PF00072">
    <property type="entry name" value="Response_reg"/>
    <property type="match status" value="1"/>
</dbReference>
<dbReference type="SMART" id="SM00342">
    <property type="entry name" value="HTH_ARAC"/>
    <property type="match status" value="1"/>
</dbReference>
<keyword evidence="5" id="KW-0805">Transcription regulation</keyword>
<keyword evidence="12" id="KW-1185">Reference proteome</keyword>
<dbReference type="Proteomes" id="UP000467637">
    <property type="component" value="Unassembled WGS sequence"/>
</dbReference>
<evidence type="ECO:0000256" key="8">
    <source>
        <dbReference type="PROSITE-ProRule" id="PRU00169"/>
    </source>
</evidence>
<comment type="subcellular location">
    <subcellularLocation>
        <location evidence="1">Cytoplasm</location>
    </subcellularLocation>
</comment>
<comment type="caution">
    <text evidence="11">The sequence shown here is derived from an EMBL/GenBank/DDBJ whole genome shotgun (WGS) entry which is preliminary data.</text>
</comment>
<dbReference type="InterPro" id="IPR041522">
    <property type="entry name" value="CdaR_GGDEF"/>
</dbReference>
<keyword evidence="3 8" id="KW-0597">Phosphoprotein</keyword>
<evidence type="ECO:0000256" key="4">
    <source>
        <dbReference type="ARBA" id="ARBA00023012"/>
    </source>
</evidence>
<evidence type="ECO:0000256" key="2">
    <source>
        <dbReference type="ARBA" id="ARBA00022490"/>
    </source>
</evidence>
<protein>
    <submittedName>
        <fullName evidence="11">Response regulator</fullName>
    </submittedName>
</protein>
<evidence type="ECO:0000256" key="3">
    <source>
        <dbReference type="ARBA" id="ARBA00022553"/>
    </source>
</evidence>
<evidence type="ECO:0000313" key="11">
    <source>
        <dbReference type="EMBL" id="MVQ34763.1"/>
    </source>
</evidence>
<keyword evidence="7" id="KW-0804">Transcription</keyword>
<dbReference type="PANTHER" id="PTHR42713">
    <property type="entry name" value="HISTIDINE KINASE-RELATED"/>
    <property type="match status" value="1"/>
</dbReference>
<dbReference type="PROSITE" id="PS50110">
    <property type="entry name" value="RESPONSE_REGULATORY"/>
    <property type="match status" value="1"/>
</dbReference>
<organism evidence="11 12">
    <name type="scientific">Paenibacillus anseongense</name>
    <dbReference type="NCBI Taxonomy" id="2682845"/>
    <lineage>
        <taxon>Bacteria</taxon>
        <taxon>Bacillati</taxon>
        <taxon>Bacillota</taxon>
        <taxon>Bacilli</taxon>
        <taxon>Bacillales</taxon>
        <taxon>Paenibacillaceae</taxon>
        <taxon>Paenibacillus</taxon>
    </lineage>
</organism>
<accession>A0ABW9U5U2</accession>
<evidence type="ECO:0000259" key="9">
    <source>
        <dbReference type="PROSITE" id="PS01124"/>
    </source>
</evidence>
<dbReference type="SUPFAM" id="SSF52172">
    <property type="entry name" value="CheY-like"/>
    <property type="match status" value="1"/>
</dbReference>
<dbReference type="Pfam" id="PF12833">
    <property type="entry name" value="HTH_18"/>
    <property type="match status" value="1"/>
</dbReference>
<proteinExistence type="predicted"/>
<evidence type="ECO:0000256" key="7">
    <source>
        <dbReference type="ARBA" id="ARBA00023163"/>
    </source>
</evidence>
<dbReference type="InterPro" id="IPR009057">
    <property type="entry name" value="Homeodomain-like_sf"/>
</dbReference>
<dbReference type="PANTHER" id="PTHR42713:SF3">
    <property type="entry name" value="TRANSCRIPTIONAL REGULATORY PROTEIN HPTR"/>
    <property type="match status" value="1"/>
</dbReference>
<dbReference type="CDD" id="cd17536">
    <property type="entry name" value="REC_YesN-like"/>
    <property type="match status" value="1"/>
</dbReference>
<name>A0ABW9U5U2_9BACL</name>
<gene>
    <name evidence="11" type="ORF">GON05_08855</name>
</gene>
<evidence type="ECO:0000256" key="6">
    <source>
        <dbReference type="ARBA" id="ARBA00023125"/>
    </source>
</evidence>
<dbReference type="SMART" id="SM00448">
    <property type="entry name" value="REC"/>
    <property type="match status" value="1"/>
</dbReference>
<evidence type="ECO:0000256" key="5">
    <source>
        <dbReference type="ARBA" id="ARBA00023015"/>
    </source>
</evidence>
<evidence type="ECO:0000256" key="1">
    <source>
        <dbReference type="ARBA" id="ARBA00004496"/>
    </source>
</evidence>
<feature type="modified residue" description="4-aspartylphosphate" evidence="8">
    <location>
        <position position="55"/>
    </location>
</feature>
<dbReference type="EMBL" id="WSEM01000008">
    <property type="protein sequence ID" value="MVQ34763.1"/>
    <property type="molecule type" value="Genomic_DNA"/>
</dbReference>